<feature type="binding site" evidence="7">
    <location>
        <position position="124"/>
    </location>
    <ligand>
        <name>tRNA</name>
        <dbReference type="ChEBI" id="CHEBI:17843"/>
    </ligand>
</feature>
<dbReference type="InterPro" id="IPR001328">
    <property type="entry name" value="Pept_tRNA_hydro"/>
</dbReference>
<dbReference type="EMBL" id="JAZGJQ010000008">
    <property type="protein sequence ID" value="MEE6147769.1"/>
    <property type="molecule type" value="Genomic_DNA"/>
</dbReference>
<keyword evidence="2 7" id="KW-0820">tRNA-binding</keyword>
<dbReference type="GO" id="GO:0004045">
    <property type="term" value="F:peptidyl-tRNA hydrolase activity"/>
    <property type="evidence" value="ECO:0007669"/>
    <property type="project" value="UniProtKB-EC"/>
</dbReference>
<keyword evidence="11" id="KW-1185">Reference proteome</keyword>
<evidence type="ECO:0000256" key="7">
    <source>
        <dbReference type="HAMAP-Rule" id="MF_00083"/>
    </source>
</evidence>
<evidence type="ECO:0000256" key="9">
    <source>
        <dbReference type="RuleBase" id="RU004320"/>
    </source>
</evidence>
<evidence type="ECO:0000256" key="1">
    <source>
        <dbReference type="ARBA" id="ARBA00013260"/>
    </source>
</evidence>
<comment type="subunit">
    <text evidence="7">Monomer.</text>
</comment>
<keyword evidence="3 7" id="KW-0378">Hydrolase</keyword>
<dbReference type="NCBIfam" id="TIGR00447">
    <property type="entry name" value="pth"/>
    <property type="match status" value="1"/>
</dbReference>
<dbReference type="CDD" id="cd00462">
    <property type="entry name" value="PTH"/>
    <property type="match status" value="1"/>
</dbReference>
<keyword evidence="4 7" id="KW-0694">RNA-binding</keyword>
<evidence type="ECO:0000313" key="10">
    <source>
        <dbReference type="EMBL" id="MEE6147769.1"/>
    </source>
</evidence>
<dbReference type="PANTHER" id="PTHR17224">
    <property type="entry name" value="PEPTIDYL-TRNA HYDROLASE"/>
    <property type="match status" value="1"/>
</dbReference>
<evidence type="ECO:0000313" key="11">
    <source>
        <dbReference type="Proteomes" id="UP001332931"/>
    </source>
</evidence>
<keyword evidence="7" id="KW-0963">Cytoplasm</keyword>
<dbReference type="PROSITE" id="PS01195">
    <property type="entry name" value="PEPT_TRNA_HYDROL_1"/>
    <property type="match status" value="1"/>
</dbReference>
<dbReference type="EC" id="3.1.1.29" evidence="1 7"/>
<comment type="subcellular location">
    <subcellularLocation>
        <location evidence="7">Cytoplasm</location>
    </subcellularLocation>
</comment>
<dbReference type="HAMAP" id="MF_00083">
    <property type="entry name" value="Pept_tRNA_hydro_bact"/>
    <property type="match status" value="1"/>
</dbReference>
<comment type="similarity">
    <text evidence="5 7 9">Belongs to the PTH family.</text>
</comment>
<feature type="binding site" evidence="7">
    <location>
        <position position="76"/>
    </location>
    <ligand>
        <name>tRNA</name>
        <dbReference type="ChEBI" id="CHEBI:17843"/>
    </ligand>
</feature>
<proteinExistence type="inferred from homology"/>
<dbReference type="PROSITE" id="PS01196">
    <property type="entry name" value="PEPT_TRNA_HYDROL_2"/>
    <property type="match status" value="1"/>
</dbReference>
<comment type="function">
    <text evidence="7">Catalyzes the release of premature peptidyl moieties from peptidyl-tRNA molecules trapped in stalled 50S ribosomal subunits, and thus maintains levels of free tRNAs and 50S ribosomes.</text>
</comment>
<feature type="binding site" evidence="7">
    <location>
        <position position="78"/>
    </location>
    <ligand>
        <name>tRNA</name>
        <dbReference type="ChEBI" id="CHEBI:17843"/>
    </ligand>
</feature>
<evidence type="ECO:0000256" key="5">
    <source>
        <dbReference type="ARBA" id="ARBA00038063"/>
    </source>
</evidence>
<feature type="site" description="Stabilizes the basic form of H active site to accept a proton" evidence="7">
    <location>
        <position position="103"/>
    </location>
</feature>
<dbReference type="Pfam" id="PF01195">
    <property type="entry name" value="Pept_tRNA_hydro"/>
    <property type="match status" value="1"/>
</dbReference>
<comment type="catalytic activity">
    <reaction evidence="7 8">
        <text>an N-acyl-L-alpha-aminoacyl-tRNA + H2O = an N-acyl-L-amino acid + a tRNA + H(+)</text>
        <dbReference type="Rhea" id="RHEA:54448"/>
        <dbReference type="Rhea" id="RHEA-COMP:10123"/>
        <dbReference type="Rhea" id="RHEA-COMP:13883"/>
        <dbReference type="ChEBI" id="CHEBI:15377"/>
        <dbReference type="ChEBI" id="CHEBI:15378"/>
        <dbReference type="ChEBI" id="CHEBI:59874"/>
        <dbReference type="ChEBI" id="CHEBI:78442"/>
        <dbReference type="ChEBI" id="CHEBI:138191"/>
        <dbReference type="EC" id="3.1.1.29"/>
    </reaction>
</comment>
<organism evidence="10 11">
    <name type="scientific">Olsenella absiana</name>
    <dbReference type="NCBI Taxonomy" id="3115222"/>
    <lineage>
        <taxon>Bacteria</taxon>
        <taxon>Bacillati</taxon>
        <taxon>Actinomycetota</taxon>
        <taxon>Coriobacteriia</taxon>
        <taxon>Coriobacteriales</taxon>
        <taxon>Atopobiaceae</taxon>
        <taxon>Olsenella</taxon>
    </lineage>
</organism>
<dbReference type="InterPro" id="IPR036416">
    <property type="entry name" value="Pept_tRNA_hydro_sf"/>
</dbReference>
<evidence type="ECO:0000256" key="3">
    <source>
        <dbReference type="ARBA" id="ARBA00022801"/>
    </source>
</evidence>
<feature type="active site" description="Proton acceptor" evidence="7">
    <location>
        <position position="26"/>
    </location>
</feature>
<dbReference type="RefSeq" id="WP_330958538.1">
    <property type="nucleotide sequence ID" value="NZ_JAZGJQ010000008.1"/>
</dbReference>
<protein>
    <recommendedName>
        <fullName evidence="6 7">Peptidyl-tRNA hydrolase</fullName>
        <shortName evidence="7">Pth</shortName>
        <ecNumber evidence="1 7">3.1.1.29</ecNumber>
    </recommendedName>
</protein>
<sequence length="196" mass="21108">MATHPKEIRIVCGLGNPGAEYEHTRHNAGFATVDALARRADVRYWKSEAGALVAPYPVRSQDGSERTVLLAKPESYMNTSGGPLSKLMRAHHVSPQEVLVVHDEVDLAPGALEVKFGGGLNAHNGLRSIASKLGTRDFARLRVGTGRPPGRMSVADWALRTLKGAFLEEFLAEAEDAADLAALCLERGVEACLGRR</sequence>
<comment type="caution">
    <text evidence="10">The sequence shown here is derived from an EMBL/GenBank/DDBJ whole genome shotgun (WGS) entry which is preliminary data.</text>
</comment>
<evidence type="ECO:0000256" key="2">
    <source>
        <dbReference type="ARBA" id="ARBA00022555"/>
    </source>
</evidence>
<feature type="binding site" evidence="7">
    <location>
        <position position="21"/>
    </location>
    <ligand>
        <name>tRNA</name>
        <dbReference type="ChEBI" id="CHEBI:17843"/>
    </ligand>
</feature>
<evidence type="ECO:0000256" key="8">
    <source>
        <dbReference type="RuleBase" id="RU000673"/>
    </source>
</evidence>
<evidence type="ECO:0000256" key="4">
    <source>
        <dbReference type="ARBA" id="ARBA00022884"/>
    </source>
</evidence>
<name>A0ABU7RAZ4_9ACTN</name>
<dbReference type="PANTHER" id="PTHR17224:SF1">
    <property type="entry name" value="PEPTIDYL-TRNA HYDROLASE"/>
    <property type="match status" value="1"/>
</dbReference>
<evidence type="ECO:0000256" key="6">
    <source>
        <dbReference type="ARBA" id="ARBA00050038"/>
    </source>
</evidence>
<dbReference type="Proteomes" id="UP001332931">
    <property type="component" value="Unassembled WGS sequence"/>
</dbReference>
<dbReference type="Gene3D" id="3.40.50.1470">
    <property type="entry name" value="Peptidyl-tRNA hydrolase"/>
    <property type="match status" value="1"/>
</dbReference>
<gene>
    <name evidence="7 10" type="primary">pth</name>
    <name evidence="10" type="ORF">VXJ25_07215</name>
</gene>
<reference evidence="10 11" key="1">
    <citation type="submission" date="2024-01" db="EMBL/GenBank/DDBJ databases">
        <title>Description of Olsenella sp. nov., isolated from pig feces.</title>
        <authorList>
            <person name="Chang Y.-H."/>
        </authorList>
    </citation>
    <scope>NUCLEOTIDE SEQUENCE [LARGE SCALE GENOMIC DNA]</scope>
    <source>
        <strain evidence="10 11">YH-ols2223</strain>
    </source>
</reference>
<comment type="function">
    <text evidence="7">Hydrolyzes ribosome-free peptidyl-tRNAs (with 1 or more amino acids incorporated), which drop off the ribosome during protein synthesis, or as a result of ribosome stalling.</text>
</comment>
<dbReference type="SUPFAM" id="SSF53178">
    <property type="entry name" value="Peptidyl-tRNA hydrolase-like"/>
    <property type="match status" value="1"/>
</dbReference>
<accession>A0ABU7RAZ4</accession>
<feature type="site" description="Discriminates between blocked and unblocked aminoacyl-tRNA" evidence="7">
    <location>
        <position position="16"/>
    </location>
</feature>
<dbReference type="InterPro" id="IPR018171">
    <property type="entry name" value="Pept_tRNA_hydro_CS"/>
</dbReference>